<proteinExistence type="inferred from homology"/>
<evidence type="ECO:0000256" key="1">
    <source>
        <dbReference type="ARBA" id="ARBA00010641"/>
    </source>
</evidence>
<reference evidence="8 9" key="1">
    <citation type="submission" date="2018-08" db="EMBL/GenBank/DDBJ databases">
        <title>A genome reference for cultivated species of the human gut microbiota.</title>
        <authorList>
            <person name="Zou Y."/>
            <person name="Xue W."/>
            <person name="Luo G."/>
        </authorList>
    </citation>
    <scope>NUCLEOTIDE SEQUENCE [LARGE SCALE GENOMIC DNA]</scope>
    <source>
        <strain evidence="8 9">AF04-15</strain>
    </source>
</reference>
<accession>A0A413FBW8</accession>
<dbReference type="InterPro" id="IPR013249">
    <property type="entry name" value="RNA_pol_sigma70_r4_t2"/>
</dbReference>
<evidence type="ECO:0000256" key="3">
    <source>
        <dbReference type="ARBA" id="ARBA00023082"/>
    </source>
</evidence>
<dbReference type="InterPro" id="IPR014284">
    <property type="entry name" value="RNA_pol_sigma-70_dom"/>
</dbReference>
<gene>
    <name evidence="8" type="ORF">DWV29_17530</name>
</gene>
<dbReference type="InterPro" id="IPR036388">
    <property type="entry name" value="WH-like_DNA-bd_sf"/>
</dbReference>
<dbReference type="SUPFAM" id="SSF88659">
    <property type="entry name" value="Sigma3 and sigma4 domains of RNA polymerase sigma factors"/>
    <property type="match status" value="1"/>
</dbReference>
<evidence type="ECO:0000256" key="4">
    <source>
        <dbReference type="ARBA" id="ARBA00023125"/>
    </source>
</evidence>
<organism evidence="8 9">
    <name type="scientific">Enterocloster asparagiformis</name>
    <dbReference type="NCBI Taxonomy" id="333367"/>
    <lineage>
        <taxon>Bacteria</taxon>
        <taxon>Bacillati</taxon>
        <taxon>Bacillota</taxon>
        <taxon>Clostridia</taxon>
        <taxon>Lachnospirales</taxon>
        <taxon>Lachnospiraceae</taxon>
        <taxon>Enterocloster</taxon>
    </lineage>
</organism>
<dbReference type="PANTHER" id="PTHR43133">
    <property type="entry name" value="RNA POLYMERASE ECF-TYPE SIGMA FACTO"/>
    <property type="match status" value="1"/>
</dbReference>
<dbReference type="Pfam" id="PF04542">
    <property type="entry name" value="Sigma70_r2"/>
    <property type="match status" value="1"/>
</dbReference>
<evidence type="ECO:0000256" key="5">
    <source>
        <dbReference type="ARBA" id="ARBA00023163"/>
    </source>
</evidence>
<keyword evidence="4" id="KW-0238">DNA-binding</keyword>
<dbReference type="Gene3D" id="1.10.10.10">
    <property type="entry name" value="Winged helix-like DNA-binding domain superfamily/Winged helix DNA-binding domain"/>
    <property type="match status" value="1"/>
</dbReference>
<dbReference type="OrthoDB" id="1918609at2"/>
<sequence>MLFFMMAVGEPLREKKVRKKIDESLITRIGRDDRDALEELYRLTERPLYSYVLAIVKNPCDTQDIVQETYLKIRACAHLYRPQGKPMAWIFTIARNLSLNYIRLNSRQIQPEEGEMENSIELSYVQDPVDRLVLESALRLLREQEREIIFLHLVAGLKHREIAGLLHLPLSTVLSGYRRALTKMKSYLEEGEKRQ</sequence>
<dbReference type="GO" id="GO:0016987">
    <property type="term" value="F:sigma factor activity"/>
    <property type="evidence" value="ECO:0007669"/>
    <property type="project" value="UniProtKB-KW"/>
</dbReference>
<dbReference type="InterPro" id="IPR013325">
    <property type="entry name" value="RNA_pol_sigma_r2"/>
</dbReference>
<dbReference type="InterPro" id="IPR013324">
    <property type="entry name" value="RNA_pol_sigma_r3/r4-like"/>
</dbReference>
<dbReference type="NCBIfam" id="TIGR02937">
    <property type="entry name" value="sigma70-ECF"/>
    <property type="match status" value="1"/>
</dbReference>
<dbReference type="PANTHER" id="PTHR43133:SF8">
    <property type="entry name" value="RNA POLYMERASE SIGMA FACTOR HI_1459-RELATED"/>
    <property type="match status" value="1"/>
</dbReference>
<dbReference type="AlphaFoldDB" id="A0A413FBW8"/>
<dbReference type="Gene3D" id="1.10.1740.10">
    <property type="match status" value="1"/>
</dbReference>
<feature type="domain" description="RNA polymerase sigma-70 region 2" evidence="6">
    <location>
        <begin position="40"/>
        <end position="107"/>
    </location>
</feature>
<evidence type="ECO:0000259" key="6">
    <source>
        <dbReference type="Pfam" id="PF04542"/>
    </source>
</evidence>
<dbReference type="GO" id="GO:0003677">
    <property type="term" value="F:DNA binding"/>
    <property type="evidence" value="ECO:0007669"/>
    <property type="project" value="UniProtKB-KW"/>
</dbReference>
<keyword evidence="2" id="KW-0805">Transcription regulation</keyword>
<dbReference type="Pfam" id="PF08281">
    <property type="entry name" value="Sigma70_r4_2"/>
    <property type="match status" value="1"/>
</dbReference>
<keyword evidence="3" id="KW-0731">Sigma factor</keyword>
<dbReference type="InterPro" id="IPR007627">
    <property type="entry name" value="RNA_pol_sigma70_r2"/>
</dbReference>
<comment type="similarity">
    <text evidence="1">Belongs to the sigma-70 factor family. ECF subfamily.</text>
</comment>
<feature type="domain" description="RNA polymerase sigma factor 70 region 4 type 2" evidence="7">
    <location>
        <begin position="133"/>
        <end position="184"/>
    </location>
</feature>
<protein>
    <submittedName>
        <fullName evidence="8">Sigma-70 family RNA polymerase sigma factor</fullName>
    </submittedName>
</protein>
<evidence type="ECO:0000256" key="2">
    <source>
        <dbReference type="ARBA" id="ARBA00023015"/>
    </source>
</evidence>
<dbReference type="InterPro" id="IPR039425">
    <property type="entry name" value="RNA_pol_sigma-70-like"/>
</dbReference>
<keyword evidence="5" id="KW-0804">Transcription</keyword>
<evidence type="ECO:0000313" key="8">
    <source>
        <dbReference type="EMBL" id="RGX26887.1"/>
    </source>
</evidence>
<evidence type="ECO:0000313" key="9">
    <source>
        <dbReference type="Proteomes" id="UP000283880"/>
    </source>
</evidence>
<dbReference type="RefSeq" id="WP_040412149.1">
    <property type="nucleotide sequence ID" value="NZ_BAABXR010000002.1"/>
</dbReference>
<dbReference type="Proteomes" id="UP000283880">
    <property type="component" value="Unassembled WGS sequence"/>
</dbReference>
<dbReference type="EMBL" id="QSBM01000014">
    <property type="protein sequence ID" value="RGX26887.1"/>
    <property type="molecule type" value="Genomic_DNA"/>
</dbReference>
<evidence type="ECO:0000259" key="7">
    <source>
        <dbReference type="Pfam" id="PF08281"/>
    </source>
</evidence>
<dbReference type="SUPFAM" id="SSF88946">
    <property type="entry name" value="Sigma2 domain of RNA polymerase sigma factors"/>
    <property type="match status" value="1"/>
</dbReference>
<comment type="caution">
    <text evidence="8">The sequence shown here is derived from an EMBL/GenBank/DDBJ whole genome shotgun (WGS) entry which is preliminary data.</text>
</comment>
<name>A0A413FBW8_9FIRM</name>
<dbReference type="GO" id="GO:0006352">
    <property type="term" value="P:DNA-templated transcription initiation"/>
    <property type="evidence" value="ECO:0007669"/>
    <property type="project" value="InterPro"/>
</dbReference>